<keyword evidence="2" id="KW-0472">Membrane</keyword>
<dbReference type="RefSeq" id="WP_066409645.1">
    <property type="nucleotide sequence ID" value="NZ_FKBS01000012.1"/>
</dbReference>
<feature type="chain" id="PRO_5007614211" evidence="4">
    <location>
        <begin position="27"/>
        <end position="239"/>
    </location>
</feature>
<evidence type="ECO:0000313" key="6">
    <source>
        <dbReference type="EMBL" id="SAI05034.1"/>
    </source>
</evidence>
<dbReference type="EMBL" id="FKBS01000012">
    <property type="protein sequence ID" value="SAI05034.1"/>
    <property type="molecule type" value="Genomic_DNA"/>
</dbReference>
<protein>
    <submittedName>
        <fullName evidence="6">Outer membrane receptor for ferric coprogen and ferric-rhodotorulic acid</fullName>
    </submittedName>
</protein>
<dbReference type="Gene3D" id="3.55.50.30">
    <property type="match status" value="1"/>
</dbReference>
<feature type="signal peptide" evidence="4">
    <location>
        <begin position="1"/>
        <end position="26"/>
    </location>
</feature>
<sequence>MHAPLNRHRAAAWALGVAGLAAPVCAWPAGGAIADAAQSADEALFLFDIPAQPLETALDQFAVVTGRSALFSSAMVADRRSAPLRGRYTPQRALRHMLAGTGLAAQEAVAGKVAAFVIRPADPAHEASDVAGRNPVAQARLAAYDELLQKRVWVALCARPLTAASNYQSVLRFEVTQSGRLANPRLIGSTGDPRRDSALLDALGSVRIGHPPPAELAQPVTLLILPGRADRGHCPGARG</sequence>
<keyword evidence="1" id="KW-0813">Transport</keyword>
<evidence type="ECO:0000259" key="5">
    <source>
        <dbReference type="SMART" id="SM00965"/>
    </source>
</evidence>
<gene>
    <name evidence="6" type="ORF">SAMEA1982600_01071</name>
</gene>
<evidence type="ECO:0000256" key="1">
    <source>
        <dbReference type="ARBA" id="ARBA00022448"/>
    </source>
</evidence>
<accession>A0A157M8N0</accession>
<dbReference type="Gene3D" id="3.30.1150.10">
    <property type="match status" value="1"/>
</dbReference>
<evidence type="ECO:0000313" key="7">
    <source>
        <dbReference type="Proteomes" id="UP000077037"/>
    </source>
</evidence>
<feature type="domain" description="Secretin/TonB short N-terminal" evidence="5">
    <location>
        <begin position="67"/>
        <end position="121"/>
    </location>
</feature>
<evidence type="ECO:0000256" key="3">
    <source>
        <dbReference type="ARBA" id="ARBA00023237"/>
    </source>
</evidence>
<keyword evidence="3" id="KW-0998">Cell outer membrane</keyword>
<dbReference type="GO" id="GO:0019867">
    <property type="term" value="C:outer membrane"/>
    <property type="evidence" value="ECO:0007669"/>
    <property type="project" value="InterPro"/>
</dbReference>
<dbReference type="AlphaFoldDB" id="A0A157M8N0"/>
<name>A0A157M8N0_9BORD</name>
<dbReference type="Pfam" id="PF07660">
    <property type="entry name" value="STN"/>
    <property type="match status" value="1"/>
</dbReference>
<dbReference type="OrthoDB" id="8850498at2"/>
<keyword evidence="6" id="KW-0675">Receptor</keyword>
<evidence type="ECO:0000256" key="4">
    <source>
        <dbReference type="SAM" id="SignalP"/>
    </source>
</evidence>
<dbReference type="Proteomes" id="UP000077037">
    <property type="component" value="Unassembled WGS sequence"/>
</dbReference>
<evidence type="ECO:0000256" key="2">
    <source>
        <dbReference type="ARBA" id="ARBA00023136"/>
    </source>
</evidence>
<dbReference type="SMART" id="SM00965">
    <property type="entry name" value="STN"/>
    <property type="match status" value="1"/>
</dbReference>
<keyword evidence="4" id="KW-0732">Signal</keyword>
<reference evidence="6 7" key="1">
    <citation type="submission" date="2016-03" db="EMBL/GenBank/DDBJ databases">
        <authorList>
            <consortium name="Pathogen Informatics"/>
        </authorList>
    </citation>
    <scope>NUCLEOTIDE SEQUENCE [LARGE SCALE GENOMIC DNA]</scope>
    <source>
        <strain evidence="6 7">NCTC13364</strain>
    </source>
</reference>
<proteinExistence type="predicted"/>
<dbReference type="SUPFAM" id="SSF74653">
    <property type="entry name" value="TolA/TonB C-terminal domain"/>
    <property type="match status" value="1"/>
</dbReference>
<organism evidence="6 7">
    <name type="scientific">Bordetella ansorpii</name>
    <dbReference type="NCBI Taxonomy" id="288768"/>
    <lineage>
        <taxon>Bacteria</taxon>
        <taxon>Pseudomonadati</taxon>
        <taxon>Pseudomonadota</taxon>
        <taxon>Betaproteobacteria</taxon>
        <taxon>Burkholderiales</taxon>
        <taxon>Alcaligenaceae</taxon>
        <taxon>Bordetella</taxon>
    </lineage>
</organism>
<dbReference type="InterPro" id="IPR011662">
    <property type="entry name" value="Secretin/TonB_short_N"/>
</dbReference>